<reference evidence="2" key="1">
    <citation type="submission" date="2018-09" db="EMBL/GenBank/DDBJ databases">
        <authorList>
            <person name="Groschel M."/>
            <person name="Kohl T."/>
            <person name="Conchillo-Sole O."/>
            <person name="Mamat U."/>
            <person name="Yero D."/>
            <person name="Niemann S."/>
            <person name="Daura X."/>
            <person name="Gibert I."/>
        </authorList>
    </citation>
    <scope>NUCLEOTIDE SEQUENCE</scope>
    <source>
        <strain evidence="2">OG156</strain>
    </source>
</reference>
<name>A0A2J0SN73_STEMA</name>
<dbReference type="OrthoDB" id="9771237at2"/>
<dbReference type="AlphaFoldDB" id="A0A2J0SN73"/>
<dbReference type="PANTHER" id="PTHR30273:SF2">
    <property type="entry name" value="PROTEIN FECR"/>
    <property type="match status" value="1"/>
</dbReference>
<dbReference type="RefSeq" id="WP_049427753.1">
    <property type="nucleotide sequence ID" value="NZ_CP154630.1"/>
</dbReference>
<comment type="caution">
    <text evidence="2">The sequence shown here is derived from an EMBL/GenBank/DDBJ whole genome shotgun (WGS) entry which is preliminary data.</text>
</comment>
<accession>A0A2J0SN73</accession>
<dbReference type="Proteomes" id="UP000822271">
    <property type="component" value="Unassembled WGS sequence"/>
</dbReference>
<gene>
    <name evidence="2" type="ORF">D7Y33_07105</name>
</gene>
<dbReference type="Gene3D" id="2.60.120.1440">
    <property type="match status" value="1"/>
</dbReference>
<dbReference type="GO" id="GO:0016989">
    <property type="term" value="F:sigma factor antagonist activity"/>
    <property type="evidence" value="ECO:0007669"/>
    <property type="project" value="TreeGrafter"/>
</dbReference>
<proteinExistence type="predicted"/>
<dbReference type="InterPro" id="IPR012373">
    <property type="entry name" value="Ferrdict_sens_TM"/>
</dbReference>
<protein>
    <submittedName>
        <fullName evidence="2">DUF4974 domain-containing protein</fullName>
    </submittedName>
</protein>
<evidence type="ECO:0000313" key="2">
    <source>
        <dbReference type="EMBL" id="MBA0310790.1"/>
    </source>
</evidence>
<evidence type="ECO:0000313" key="3">
    <source>
        <dbReference type="Proteomes" id="UP000822271"/>
    </source>
</evidence>
<dbReference type="Pfam" id="PF04773">
    <property type="entry name" value="FecR"/>
    <property type="match status" value="1"/>
</dbReference>
<evidence type="ECO:0000259" key="1">
    <source>
        <dbReference type="Pfam" id="PF04773"/>
    </source>
</evidence>
<dbReference type="PIRSF" id="PIRSF018266">
    <property type="entry name" value="FecR"/>
    <property type="match status" value="1"/>
</dbReference>
<organism evidence="2 3">
    <name type="scientific">Stenotrophomonas maltophilia</name>
    <name type="common">Pseudomonas maltophilia</name>
    <name type="synonym">Xanthomonas maltophilia</name>
    <dbReference type="NCBI Taxonomy" id="40324"/>
    <lineage>
        <taxon>Bacteria</taxon>
        <taxon>Pseudomonadati</taxon>
        <taxon>Pseudomonadota</taxon>
        <taxon>Gammaproteobacteria</taxon>
        <taxon>Lysobacterales</taxon>
        <taxon>Lysobacteraceae</taxon>
        <taxon>Stenotrophomonas</taxon>
        <taxon>Stenotrophomonas maltophilia group</taxon>
    </lineage>
</organism>
<dbReference type="EMBL" id="RAUE01000011">
    <property type="protein sequence ID" value="MBA0310790.1"/>
    <property type="molecule type" value="Genomic_DNA"/>
</dbReference>
<dbReference type="Gene3D" id="3.55.50.30">
    <property type="match status" value="1"/>
</dbReference>
<dbReference type="PANTHER" id="PTHR30273">
    <property type="entry name" value="PERIPLASMIC SIGNAL SENSOR AND SIGMA FACTOR ACTIVATOR FECR-RELATED"/>
    <property type="match status" value="1"/>
</dbReference>
<sequence length="283" mass="31626">MSPQPPPSTPQPPIQPATTDQVLDQHRDALKERFPMPSADALQRRRGGRAAKIVLPLLLIAATGVFIADPAWQVHDYRTVVGERRDIRLPDGSHLLLDAGTHLQVRRHIRSRQVVLVQGQARFQVQHSSWRPFEVEAGPVRVRNYGTVFDVDRQGNLSEVTLWRGEVGVRVDGRGAEQRLKPGQRMLAQPGSLSPPEPVSPDRADWTHGRLQFDRLPLAEVLRILQRYHDRPIVLDDPQLGPLRVSGVFDADHAETAVALLPEILPVQVHTASDGSLHLRARD</sequence>
<dbReference type="InterPro" id="IPR006860">
    <property type="entry name" value="FecR"/>
</dbReference>
<feature type="domain" description="FecR protein" evidence="1">
    <location>
        <begin position="76"/>
        <end position="167"/>
    </location>
</feature>
<reference evidence="2" key="2">
    <citation type="journal article" date="2020" name="Front. Microbiol.">
        <title>Genetic Variants of the DSF Quorum Sensing System in Stenotrophomonas maltophilia Influence Virulence and Resistance Phenotypes Among Genotypically Diverse Clinical Isolates.</title>
        <authorList>
            <person name="Yero D."/>
            <person name="Huedo P."/>
            <person name="Conchillo-Sole O."/>
            <person name="Martinez-Servat S."/>
            <person name="Mamat U."/>
            <person name="Coves X."/>
            <person name="Llanas F."/>
            <person name="Roca I."/>
            <person name="Vila J."/>
            <person name="Schaible U.E."/>
            <person name="Daura X."/>
            <person name="Gibert I."/>
        </authorList>
    </citation>
    <scope>NUCLEOTIDE SEQUENCE</scope>
    <source>
        <strain evidence="2">OG156</strain>
    </source>
</reference>